<protein>
    <submittedName>
        <fullName evidence="1">3679_t:CDS:1</fullName>
    </submittedName>
</protein>
<comment type="caution">
    <text evidence="1">The sequence shown here is derived from an EMBL/GenBank/DDBJ whole genome shotgun (WGS) entry which is preliminary data.</text>
</comment>
<dbReference type="EMBL" id="CAJVPW010015120">
    <property type="protein sequence ID" value="CAG8659147.1"/>
    <property type="molecule type" value="Genomic_DNA"/>
</dbReference>
<reference evidence="1" key="1">
    <citation type="submission" date="2021-06" db="EMBL/GenBank/DDBJ databases">
        <authorList>
            <person name="Kallberg Y."/>
            <person name="Tangrot J."/>
            <person name="Rosling A."/>
        </authorList>
    </citation>
    <scope>NUCLEOTIDE SEQUENCE</scope>
    <source>
        <strain evidence="1">28 12/20/2015</strain>
    </source>
</reference>
<proteinExistence type="predicted"/>
<dbReference type="Proteomes" id="UP000789366">
    <property type="component" value="Unassembled WGS sequence"/>
</dbReference>
<accession>A0ACA9NI88</accession>
<evidence type="ECO:0000313" key="1">
    <source>
        <dbReference type="EMBL" id="CAG8659147.1"/>
    </source>
</evidence>
<name>A0ACA9NI88_9GLOM</name>
<feature type="non-terminal residue" evidence="1">
    <location>
        <position position="178"/>
    </location>
</feature>
<organism evidence="1 2">
    <name type="scientific">Cetraspora pellucida</name>
    <dbReference type="NCBI Taxonomy" id="1433469"/>
    <lineage>
        <taxon>Eukaryota</taxon>
        <taxon>Fungi</taxon>
        <taxon>Fungi incertae sedis</taxon>
        <taxon>Mucoromycota</taxon>
        <taxon>Glomeromycotina</taxon>
        <taxon>Glomeromycetes</taxon>
        <taxon>Diversisporales</taxon>
        <taxon>Gigasporaceae</taxon>
        <taxon>Cetraspora</taxon>
    </lineage>
</organism>
<sequence length="178" mass="20544">MSVNCEHCQALHWPLESLTNCCHNKKVVLAPLGNVSKLIIKLLTQNLLTTEEPYLKHICLLNSVFAFTSMRASINQDLANRTNGIYTYQLQEALYHRIGSLLLNENCTPKFSQIYIFDKSFEAELKHHHKIFPFLDYDILTDIQHDLHIHNPFAQVFQSAGQFVYEGQPIMLKLLSDQ</sequence>
<evidence type="ECO:0000313" key="2">
    <source>
        <dbReference type="Proteomes" id="UP000789366"/>
    </source>
</evidence>
<gene>
    <name evidence="1" type="ORF">SPELUC_LOCUS9204</name>
</gene>
<keyword evidence="2" id="KW-1185">Reference proteome</keyword>